<evidence type="ECO:0000256" key="10">
    <source>
        <dbReference type="ARBA" id="ARBA00022982"/>
    </source>
</evidence>
<evidence type="ECO:0000256" key="18">
    <source>
        <dbReference type="SAM" id="SignalP"/>
    </source>
</evidence>
<dbReference type="Pfam" id="PF06444">
    <property type="entry name" value="NADH_dehy_S2_C"/>
    <property type="match status" value="1"/>
</dbReference>
<dbReference type="InterPro" id="IPR001750">
    <property type="entry name" value="ND/Mrp_TM"/>
</dbReference>
<geneLocation type="mitochondrion" evidence="21"/>
<evidence type="ECO:0000256" key="6">
    <source>
        <dbReference type="ARBA" id="ARBA00022660"/>
    </source>
</evidence>
<keyword evidence="5" id="KW-0813">Transport</keyword>
<feature type="signal peptide" evidence="18">
    <location>
        <begin position="1"/>
        <end position="16"/>
    </location>
</feature>
<evidence type="ECO:0000256" key="7">
    <source>
        <dbReference type="ARBA" id="ARBA00022692"/>
    </source>
</evidence>
<dbReference type="GO" id="GO:0008137">
    <property type="term" value="F:NADH dehydrogenase (ubiquinone) activity"/>
    <property type="evidence" value="ECO:0007669"/>
    <property type="project" value="UniProtKB-EC"/>
</dbReference>
<keyword evidence="8 17" id="KW-0999">Mitochondrion inner membrane</keyword>
<organism evidence="21">
    <name type="scientific">Phymaturus punae</name>
    <dbReference type="NCBI Taxonomy" id="167121"/>
    <lineage>
        <taxon>Eukaryota</taxon>
        <taxon>Metazoa</taxon>
        <taxon>Chordata</taxon>
        <taxon>Craniata</taxon>
        <taxon>Vertebrata</taxon>
        <taxon>Euteleostomi</taxon>
        <taxon>Lepidosauria</taxon>
        <taxon>Squamata</taxon>
        <taxon>Bifurcata</taxon>
        <taxon>Unidentata</taxon>
        <taxon>Episquamata</taxon>
        <taxon>Toxicofera</taxon>
        <taxon>Iguania</taxon>
        <taxon>Iguanidae</taxon>
        <taxon>Liolaeminae</taxon>
        <taxon>Phymaturus</taxon>
    </lineage>
</organism>
<evidence type="ECO:0000256" key="15">
    <source>
        <dbReference type="ARBA" id="ARBA00023136"/>
    </source>
</evidence>
<dbReference type="InterPro" id="IPR050175">
    <property type="entry name" value="Complex_I_Subunit_2"/>
</dbReference>
<reference evidence="21" key="1">
    <citation type="submission" date="2000-09" db="EMBL/GenBank/DDBJ databases">
        <title>A Molecular Phylogenetic Study of the Iguanid Lizard Genera Ctenoblepharys, Liolaemus, and Phymaturus.</title>
        <authorList>
            <person name="Valladares J.P."/>
            <person name="Schulte J.A.II."/>
            <person name="Larson A."/>
        </authorList>
    </citation>
    <scope>NUCLEOTIDE SEQUENCE</scope>
</reference>
<dbReference type="PRINTS" id="PR01436">
    <property type="entry name" value="NADHDHGNASE2"/>
</dbReference>
<dbReference type="AlphaFoldDB" id="Q71SE3"/>
<evidence type="ECO:0000256" key="1">
    <source>
        <dbReference type="ARBA" id="ARBA00004448"/>
    </source>
</evidence>
<dbReference type="GO" id="GO:0005743">
    <property type="term" value="C:mitochondrial inner membrane"/>
    <property type="evidence" value="ECO:0007669"/>
    <property type="project" value="UniProtKB-SubCell"/>
</dbReference>
<feature type="transmembrane region" description="Helical" evidence="17">
    <location>
        <begin position="315"/>
        <end position="337"/>
    </location>
</feature>
<comment type="subcellular location">
    <subcellularLocation>
        <location evidence="1 17">Mitochondrion inner membrane</location>
        <topology evidence="1 17">Multi-pass membrane protein</topology>
    </subcellularLocation>
</comment>
<gene>
    <name evidence="21" type="primary">ND2</name>
</gene>
<evidence type="ECO:0000256" key="2">
    <source>
        <dbReference type="ARBA" id="ARBA00007012"/>
    </source>
</evidence>
<evidence type="ECO:0000256" key="5">
    <source>
        <dbReference type="ARBA" id="ARBA00022448"/>
    </source>
</evidence>
<keyword evidence="12 17" id="KW-0520">NAD</keyword>
<evidence type="ECO:0000256" key="17">
    <source>
        <dbReference type="RuleBase" id="RU003403"/>
    </source>
</evidence>
<keyword evidence="13 17" id="KW-0830">Ubiquinone</keyword>
<keyword evidence="9 17" id="KW-1278">Translocase</keyword>
<protein>
    <recommendedName>
        <fullName evidence="4 17">NADH-ubiquinone oxidoreductase chain 2</fullName>
        <ecNumber evidence="3 17">7.1.1.2</ecNumber>
    </recommendedName>
</protein>
<feature type="transmembrane region" description="Helical" evidence="17">
    <location>
        <begin position="187"/>
        <end position="211"/>
    </location>
</feature>
<dbReference type="InterPro" id="IPR003917">
    <property type="entry name" value="NADH_UbQ_OxRdtase_chain2"/>
</dbReference>
<comment type="function">
    <text evidence="17">Core subunit of the mitochondrial membrane respiratory chain NADH dehydrogenase (Complex I) which catalyzes electron transfer from NADH through the respiratory chain, using ubiquinone as an electron acceptor. Essential for the catalytic activity and assembly of complex I.</text>
</comment>
<comment type="similarity">
    <text evidence="2 17">Belongs to the complex I subunit 2 family.</text>
</comment>
<dbReference type="InterPro" id="IPR010933">
    <property type="entry name" value="NADH_DH_su2_C"/>
</dbReference>
<dbReference type="Pfam" id="PF00361">
    <property type="entry name" value="Proton_antipo_M"/>
    <property type="match status" value="1"/>
</dbReference>
<feature type="chain" id="PRO_5004283710" description="NADH-ubiquinone oxidoreductase chain 2" evidence="18">
    <location>
        <begin position="17"/>
        <end position="345"/>
    </location>
</feature>
<evidence type="ECO:0000256" key="4">
    <source>
        <dbReference type="ARBA" id="ARBA00021008"/>
    </source>
</evidence>
<evidence type="ECO:0000256" key="14">
    <source>
        <dbReference type="ARBA" id="ARBA00023128"/>
    </source>
</evidence>
<dbReference type="PANTHER" id="PTHR46552:SF1">
    <property type="entry name" value="NADH-UBIQUINONE OXIDOREDUCTASE CHAIN 2"/>
    <property type="match status" value="1"/>
</dbReference>
<keyword evidence="6 17" id="KW-0679">Respiratory chain</keyword>
<feature type="transmembrane region" description="Helical" evidence="17">
    <location>
        <begin position="96"/>
        <end position="115"/>
    </location>
</feature>
<feature type="transmembrane region" description="Helical" evidence="17">
    <location>
        <begin position="275"/>
        <end position="294"/>
    </location>
</feature>
<evidence type="ECO:0000256" key="8">
    <source>
        <dbReference type="ARBA" id="ARBA00022792"/>
    </source>
</evidence>
<evidence type="ECO:0000259" key="20">
    <source>
        <dbReference type="Pfam" id="PF06444"/>
    </source>
</evidence>
<keyword evidence="15 17" id="KW-0472">Membrane</keyword>
<evidence type="ECO:0000256" key="11">
    <source>
        <dbReference type="ARBA" id="ARBA00022989"/>
    </source>
</evidence>
<keyword evidence="14 17" id="KW-0496">Mitochondrion</keyword>
<dbReference type="EC" id="7.1.1.2" evidence="3 17"/>
<evidence type="ECO:0000256" key="12">
    <source>
        <dbReference type="ARBA" id="ARBA00023027"/>
    </source>
</evidence>
<comment type="catalytic activity">
    <reaction evidence="16 17">
        <text>a ubiquinone + NADH + 5 H(+)(in) = a ubiquinol + NAD(+) + 4 H(+)(out)</text>
        <dbReference type="Rhea" id="RHEA:29091"/>
        <dbReference type="Rhea" id="RHEA-COMP:9565"/>
        <dbReference type="Rhea" id="RHEA-COMP:9566"/>
        <dbReference type="ChEBI" id="CHEBI:15378"/>
        <dbReference type="ChEBI" id="CHEBI:16389"/>
        <dbReference type="ChEBI" id="CHEBI:17976"/>
        <dbReference type="ChEBI" id="CHEBI:57540"/>
        <dbReference type="ChEBI" id="CHEBI:57945"/>
        <dbReference type="EC" id="7.1.1.2"/>
    </reaction>
</comment>
<evidence type="ECO:0000256" key="3">
    <source>
        <dbReference type="ARBA" id="ARBA00012944"/>
    </source>
</evidence>
<evidence type="ECO:0000256" key="9">
    <source>
        <dbReference type="ARBA" id="ARBA00022967"/>
    </source>
</evidence>
<dbReference type="GO" id="GO:0006120">
    <property type="term" value="P:mitochondrial electron transport, NADH to ubiquinone"/>
    <property type="evidence" value="ECO:0007669"/>
    <property type="project" value="InterPro"/>
</dbReference>
<evidence type="ECO:0000256" key="13">
    <source>
        <dbReference type="ARBA" id="ARBA00023075"/>
    </source>
</evidence>
<proteinExistence type="inferred from homology"/>
<dbReference type="EMBL" id="AF305786">
    <property type="protein sequence ID" value="AAQ14509.1"/>
    <property type="molecule type" value="Genomic_DNA"/>
</dbReference>
<feature type="transmembrane region" description="Helical" evidence="17">
    <location>
        <begin position="136"/>
        <end position="167"/>
    </location>
</feature>
<name>Q71SE3_9SAUR</name>
<sequence length="345" mass="38122">MSPITMTLLLFSLATGTIITASSHHWLLAWIGLEMNTLAIIPLISKQHHPRSTEAATKYFLTQAAASALILFSSTMNAWQTGSWDILQTTTTTSSTLLTMALAMKLGLAPTHFWLTEVMQGSTTMTAMIIATWQKMAPMALIFITMNNLSTTIMLIMAMTSTLIGGWGGLNQTQLRKMMAYSSIAHLGWMAAISTIMTNLLALNLLVYLTLTTTMFLSMLSSKSKTIQDMMTTSATSPMMMIIMTLTLLSLGGLPPLTGFLPKWLILEELTTQNLIPMATLLALSALLSLYFYLRLTYTSTLTMPPYMTLTQYKWRFKLHSMITTLATTTPTTLLILPMTPLMLP</sequence>
<keyword evidence="18" id="KW-0732">Signal</keyword>
<evidence type="ECO:0000256" key="16">
    <source>
        <dbReference type="ARBA" id="ARBA00049551"/>
    </source>
</evidence>
<keyword evidence="10 17" id="KW-0249">Electron transport</keyword>
<accession>Q71SE3</accession>
<evidence type="ECO:0000313" key="21">
    <source>
        <dbReference type="EMBL" id="AAQ14509.1"/>
    </source>
</evidence>
<feature type="domain" description="NADH dehydrogenase subunit 2 C-terminal" evidence="20">
    <location>
        <begin position="290"/>
        <end position="344"/>
    </location>
</feature>
<dbReference type="PANTHER" id="PTHR46552">
    <property type="entry name" value="NADH-UBIQUINONE OXIDOREDUCTASE CHAIN 2"/>
    <property type="match status" value="1"/>
</dbReference>
<feature type="domain" description="NADH:quinone oxidoreductase/Mrp antiporter transmembrane" evidence="19">
    <location>
        <begin position="23"/>
        <end position="287"/>
    </location>
</feature>
<keyword evidence="11 17" id="KW-1133">Transmembrane helix</keyword>
<feature type="transmembrane region" description="Helical" evidence="17">
    <location>
        <begin position="232"/>
        <end position="255"/>
    </location>
</feature>
<evidence type="ECO:0000259" key="19">
    <source>
        <dbReference type="Pfam" id="PF00361"/>
    </source>
</evidence>
<keyword evidence="7 17" id="KW-0812">Transmembrane</keyword>